<dbReference type="Proteomes" id="UP000632535">
    <property type="component" value="Unassembled WGS sequence"/>
</dbReference>
<comment type="caution">
    <text evidence="8">The sequence shown here is derived from an EMBL/GenBank/DDBJ whole genome shotgun (WGS) entry which is preliminary data.</text>
</comment>
<dbReference type="InterPro" id="IPR016032">
    <property type="entry name" value="Sig_transdc_resp-reg_C-effctor"/>
</dbReference>
<keyword evidence="1 5" id="KW-0597">Phosphoprotein</keyword>
<dbReference type="PRINTS" id="PR00038">
    <property type="entry name" value="HTHLUXR"/>
</dbReference>
<dbReference type="Pfam" id="PF00196">
    <property type="entry name" value="GerE"/>
    <property type="match status" value="1"/>
</dbReference>
<evidence type="ECO:0000256" key="2">
    <source>
        <dbReference type="ARBA" id="ARBA00023015"/>
    </source>
</evidence>
<dbReference type="Gene3D" id="3.40.50.2300">
    <property type="match status" value="1"/>
</dbReference>
<dbReference type="SMART" id="SM00421">
    <property type="entry name" value="HTH_LUXR"/>
    <property type="match status" value="1"/>
</dbReference>
<sequence>MTGPTTGPITVLLVDDHHVVRAGLRALLDSQADIEVVGQASSGEEALGEVAALDPDLVVMDLALGDGMDGVAATRAVRAAHPQVPVLVFSAYDTDADVVRVVDAGAIGYVLKDAPPAEIFAAVRGAVVGRSVLSPPVASRLLQQAQNPGSALTPREAELLTLLAQGLSNRELGRRLFISEATVKTHLAHVYAKLGVDSRAAAVALALRGQTVR</sequence>
<dbReference type="InterPro" id="IPR011006">
    <property type="entry name" value="CheY-like_superfamily"/>
</dbReference>
<evidence type="ECO:0000256" key="5">
    <source>
        <dbReference type="PROSITE-ProRule" id="PRU00169"/>
    </source>
</evidence>
<reference evidence="9" key="1">
    <citation type="journal article" date="2019" name="Int. J. Syst. Evol. Microbiol.">
        <title>The Global Catalogue of Microorganisms (GCM) 10K type strain sequencing project: providing services to taxonomists for standard genome sequencing and annotation.</title>
        <authorList>
            <consortium name="The Broad Institute Genomics Platform"/>
            <consortium name="The Broad Institute Genome Sequencing Center for Infectious Disease"/>
            <person name="Wu L."/>
            <person name="Ma J."/>
        </authorList>
    </citation>
    <scope>NUCLEOTIDE SEQUENCE [LARGE SCALE GENOMIC DNA]</scope>
    <source>
        <strain evidence="9">CCM 8653</strain>
    </source>
</reference>
<dbReference type="PROSITE" id="PS50043">
    <property type="entry name" value="HTH_LUXR_2"/>
    <property type="match status" value="1"/>
</dbReference>
<evidence type="ECO:0000313" key="8">
    <source>
        <dbReference type="EMBL" id="GGI06405.1"/>
    </source>
</evidence>
<feature type="domain" description="HTH luxR-type" evidence="6">
    <location>
        <begin position="145"/>
        <end position="210"/>
    </location>
</feature>
<keyword evidence="3 8" id="KW-0238">DNA-binding</keyword>
<dbReference type="Pfam" id="PF00072">
    <property type="entry name" value="Response_reg"/>
    <property type="match status" value="1"/>
</dbReference>
<dbReference type="CDD" id="cd06170">
    <property type="entry name" value="LuxR_C_like"/>
    <property type="match status" value="1"/>
</dbReference>
<keyword evidence="9" id="KW-1185">Reference proteome</keyword>
<dbReference type="GO" id="GO:0003677">
    <property type="term" value="F:DNA binding"/>
    <property type="evidence" value="ECO:0007669"/>
    <property type="project" value="UniProtKB-KW"/>
</dbReference>
<dbReference type="SUPFAM" id="SSF52172">
    <property type="entry name" value="CheY-like"/>
    <property type="match status" value="1"/>
</dbReference>
<evidence type="ECO:0000259" key="6">
    <source>
        <dbReference type="PROSITE" id="PS50043"/>
    </source>
</evidence>
<dbReference type="SUPFAM" id="SSF46894">
    <property type="entry name" value="C-terminal effector domain of the bipartite response regulators"/>
    <property type="match status" value="1"/>
</dbReference>
<dbReference type="InterPro" id="IPR039420">
    <property type="entry name" value="WalR-like"/>
</dbReference>
<keyword evidence="2" id="KW-0805">Transcription regulation</keyword>
<evidence type="ECO:0000259" key="7">
    <source>
        <dbReference type="PROSITE" id="PS50110"/>
    </source>
</evidence>
<accession>A0ABQ2B568</accession>
<feature type="modified residue" description="4-aspartylphosphate" evidence="5">
    <location>
        <position position="61"/>
    </location>
</feature>
<dbReference type="CDD" id="cd17535">
    <property type="entry name" value="REC_NarL-like"/>
    <property type="match status" value="1"/>
</dbReference>
<evidence type="ECO:0000313" key="9">
    <source>
        <dbReference type="Proteomes" id="UP000632535"/>
    </source>
</evidence>
<evidence type="ECO:0000256" key="3">
    <source>
        <dbReference type="ARBA" id="ARBA00023125"/>
    </source>
</evidence>
<name>A0ABQ2B568_9MICO</name>
<dbReference type="InterPro" id="IPR000792">
    <property type="entry name" value="Tscrpt_reg_LuxR_C"/>
</dbReference>
<keyword evidence="4" id="KW-0804">Transcription</keyword>
<gene>
    <name evidence="8" type="ORF">GCM10007368_11000</name>
</gene>
<dbReference type="SMART" id="SM00448">
    <property type="entry name" value="REC"/>
    <property type="match status" value="1"/>
</dbReference>
<feature type="domain" description="Response regulatory" evidence="7">
    <location>
        <begin position="10"/>
        <end position="127"/>
    </location>
</feature>
<dbReference type="InterPro" id="IPR058245">
    <property type="entry name" value="NreC/VraR/RcsB-like_REC"/>
</dbReference>
<proteinExistence type="predicted"/>
<organism evidence="8 9">
    <name type="scientific">Isoptericola cucumis</name>
    <dbReference type="NCBI Taxonomy" id="1776856"/>
    <lineage>
        <taxon>Bacteria</taxon>
        <taxon>Bacillati</taxon>
        <taxon>Actinomycetota</taxon>
        <taxon>Actinomycetes</taxon>
        <taxon>Micrococcales</taxon>
        <taxon>Promicromonosporaceae</taxon>
        <taxon>Isoptericola</taxon>
    </lineage>
</organism>
<dbReference type="InterPro" id="IPR001789">
    <property type="entry name" value="Sig_transdc_resp-reg_receiver"/>
</dbReference>
<dbReference type="PANTHER" id="PTHR43214">
    <property type="entry name" value="TWO-COMPONENT RESPONSE REGULATOR"/>
    <property type="match status" value="1"/>
</dbReference>
<evidence type="ECO:0000256" key="1">
    <source>
        <dbReference type="ARBA" id="ARBA00022553"/>
    </source>
</evidence>
<protein>
    <submittedName>
        <fullName evidence="8">DNA-binding response regulator</fullName>
    </submittedName>
</protein>
<dbReference type="EMBL" id="BMDG01000003">
    <property type="protein sequence ID" value="GGI06405.1"/>
    <property type="molecule type" value="Genomic_DNA"/>
</dbReference>
<evidence type="ECO:0000256" key="4">
    <source>
        <dbReference type="ARBA" id="ARBA00023163"/>
    </source>
</evidence>
<dbReference type="PROSITE" id="PS50110">
    <property type="entry name" value="RESPONSE_REGULATORY"/>
    <property type="match status" value="1"/>
</dbReference>
<dbReference type="PANTHER" id="PTHR43214:SF24">
    <property type="entry name" value="TRANSCRIPTIONAL REGULATORY PROTEIN NARL-RELATED"/>
    <property type="match status" value="1"/>
</dbReference>
<dbReference type="RefSeq" id="WP_188522653.1">
    <property type="nucleotide sequence ID" value="NZ_BMDG01000003.1"/>
</dbReference>